<keyword evidence="2" id="KW-0472">Membrane</keyword>
<name>A0A6J8DV11_MYTCO</name>
<proteinExistence type="predicted"/>
<accession>A0A6J8DV11</accession>
<dbReference type="EMBL" id="CACVKT020008013">
    <property type="protein sequence ID" value="CAC5412439.1"/>
    <property type="molecule type" value="Genomic_DNA"/>
</dbReference>
<reference evidence="3 4" key="1">
    <citation type="submission" date="2020-06" db="EMBL/GenBank/DDBJ databases">
        <authorList>
            <person name="Li R."/>
            <person name="Bekaert M."/>
        </authorList>
    </citation>
    <scope>NUCLEOTIDE SEQUENCE [LARGE SCALE GENOMIC DNA]</scope>
    <source>
        <strain evidence="4">wild</strain>
    </source>
</reference>
<evidence type="ECO:0000313" key="4">
    <source>
        <dbReference type="Proteomes" id="UP000507470"/>
    </source>
</evidence>
<evidence type="ECO:0000256" key="2">
    <source>
        <dbReference type="SAM" id="Phobius"/>
    </source>
</evidence>
<keyword evidence="4" id="KW-1185">Reference proteome</keyword>
<sequence length="465" mass="52642">MCNSSREYDTRKYQLIRTKSYALTVRAPWVLGTYKHSFPDEFFDRHLDIIEIKFLHQTDDNIIYGQEEQSTDISCITVPGDDAKELSIKKNGKTLAASNSSVVTFSFTPNRHDNFTRYSCVVKDPAYAEVYVKLVIICAPIFVTENRKVKFVVPGELFTISFLIYGNPVVEMVWKGMAGTDLTKAYRMHFGISKADLIYAASGENVNISGYEIVIETDIFRSNDSHEYTIWAGNKLGVDSYQFQILIDDQCYNEYSNQLIASGSIATVLLIYLFISHVWFCVRVRKKRTMQPNIQEPLNNHAYDEIGPITNQEVNGNPLTTGHQELNRPVIILQYPQDESATTNRNSQDPVNDSTDMFSTVSEQDFTMHDIRSTALHGVTTYEERISDDEASTSTDQDGVSEPFRTGNDQGSNIKSKDSTSSDESSGSTLGYISISDGYENPYQSMMPVDQEFHQYCDLTNIPEK</sequence>
<feature type="transmembrane region" description="Helical" evidence="2">
    <location>
        <begin position="259"/>
        <end position="282"/>
    </location>
</feature>
<keyword evidence="2" id="KW-1133">Transmembrane helix</keyword>
<gene>
    <name evidence="3" type="ORF">MCOR_45413</name>
</gene>
<keyword evidence="2" id="KW-0812">Transmembrane</keyword>
<evidence type="ECO:0000313" key="3">
    <source>
        <dbReference type="EMBL" id="CAC5412439.1"/>
    </source>
</evidence>
<organism evidence="3 4">
    <name type="scientific">Mytilus coruscus</name>
    <name type="common">Sea mussel</name>
    <dbReference type="NCBI Taxonomy" id="42192"/>
    <lineage>
        <taxon>Eukaryota</taxon>
        <taxon>Metazoa</taxon>
        <taxon>Spiralia</taxon>
        <taxon>Lophotrochozoa</taxon>
        <taxon>Mollusca</taxon>
        <taxon>Bivalvia</taxon>
        <taxon>Autobranchia</taxon>
        <taxon>Pteriomorphia</taxon>
        <taxon>Mytilida</taxon>
        <taxon>Mytiloidea</taxon>
        <taxon>Mytilidae</taxon>
        <taxon>Mytilinae</taxon>
        <taxon>Mytilus</taxon>
    </lineage>
</organism>
<dbReference type="AlphaFoldDB" id="A0A6J8DV11"/>
<feature type="region of interest" description="Disordered" evidence="1">
    <location>
        <begin position="384"/>
        <end position="433"/>
    </location>
</feature>
<feature type="region of interest" description="Disordered" evidence="1">
    <location>
        <begin position="338"/>
        <end position="357"/>
    </location>
</feature>
<protein>
    <submittedName>
        <fullName evidence="3">Uncharacterized protein</fullName>
    </submittedName>
</protein>
<dbReference type="Proteomes" id="UP000507470">
    <property type="component" value="Unassembled WGS sequence"/>
</dbReference>
<evidence type="ECO:0000256" key="1">
    <source>
        <dbReference type="SAM" id="MobiDB-lite"/>
    </source>
</evidence>